<evidence type="ECO:0000259" key="1">
    <source>
        <dbReference type="Pfam" id="PF10026"/>
    </source>
</evidence>
<keyword evidence="3" id="KW-1185">Reference proteome</keyword>
<keyword evidence="2" id="KW-0645">Protease</keyword>
<dbReference type="EMBL" id="FPBV01000017">
    <property type="protein sequence ID" value="SFU99060.1"/>
    <property type="molecule type" value="Genomic_DNA"/>
</dbReference>
<dbReference type="GO" id="GO:0008233">
    <property type="term" value="F:peptidase activity"/>
    <property type="evidence" value="ECO:0007669"/>
    <property type="project" value="UniProtKB-KW"/>
</dbReference>
<dbReference type="AlphaFoldDB" id="A0A1I7KNR5"/>
<feature type="domain" description="DUF2268" evidence="1">
    <location>
        <begin position="126"/>
        <end position="275"/>
    </location>
</feature>
<gene>
    <name evidence="2" type="ORF">SAMN05421543_11791</name>
</gene>
<keyword evidence="2" id="KW-0378">Hydrolase</keyword>
<dbReference type="Proteomes" id="UP000183508">
    <property type="component" value="Unassembled WGS sequence"/>
</dbReference>
<proteinExistence type="predicted"/>
<organism evidence="2 3">
    <name type="scientific">Alicyclobacillus macrosporangiidus</name>
    <dbReference type="NCBI Taxonomy" id="392015"/>
    <lineage>
        <taxon>Bacteria</taxon>
        <taxon>Bacillati</taxon>
        <taxon>Bacillota</taxon>
        <taxon>Bacilli</taxon>
        <taxon>Bacillales</taxon>
        <taxon>Alicyclobacillaceae</taxon>
        <taxon>Alicyclobacillus</taxon>
    </lineage>
</organism>
<dbReference type="RefSeq" id="WP_074954596.1">
    <property type="nucleotide sequence ID" value="NZ_FPBV01000017.1"/>
</dbReference>
<reference evidence="3" key="1">
    <citation type="submission" date="2016-10" db="EMBL/GenBank/DDBJ databases">
        <authorList>
            <person name="Varghese N."/>
        </authorList>
    </citation>
    <scope>NUCLEOTIDE SEQUENCE [LARGE SCALE GENOMIC DNA]</scope>
    <source>
        <strain evidence="3">DSM 17980</strain>
    </source>
</reference>
<dbReference type="STRING" id="392015.SAMN05421543_11791"/>
<dbReference type="InterPro" id="IPR018728">
    <property type="entry name" value="DUF2268"/>
</dbReference>
<dbReference type="Pfam" id="PF10026">
    <property type="entry name" value="DUF2268"/>
    <property type="match status" value="1"/>
</dbReference>
<name>A0A1I7KNR5_9BACL</name>
<accession>A0A1I7KNR5</accession>
<evidence type="ECO:0000313" key="3">
    <source>
        <dbReference type="Proteomes" id="UP000183508"/>
    </source>
</evidence>
<evidence type="ECO:0000313" key="2">
    <source>
        <dbReference type="EMBL" id="SFU99060.1"/>
    </source>
</evidence>
<protein>
    <submittedName>
        <fullName evidence="2">Predicted Zn-dependent protease</fullName>
    </submittedName>
</protein>
<dbReference type="GO" id="GO:0006508">
    <property type="term" value="P:proteolysis"/>
    <property type="evidence" value="ECO:0007669"/>
    <property type="project" value="UniProtKB-KW"/>
</dbReference>
<sequence length="283" mass="32942">MPRWHWIYRDFVESVDNLSGASWPQSVTRYLEQNWALLKSIHFGPRGFESYREVMTHFQILTRERYSSLLDKLPDPPTFELTVTSIVERLLRHLNLQEQDQDVYVIVGLDCTNIYSTEYEGRPVTVLCLEATNGDFREIELLFAHEVHHWKRQSLIPHNIFEFSVYERCATEGLAICFSEEIQPGRAVHEYCFVPPESVVWVQSHIHELTEAIRELRPFETQATSALFSRRPEWVPIPGMPPRTGYVYGYLRTRAFLSRTRTNATEMAHVDCDAIFGGAMIDG</sequence>